<accession>A0A8H7XN49</accession>
<dbReference type="EMBL" id="JAFIQS010000017">
    <property type="protein sequence ID" value="KAG5162976.1"/>
    <property type="molecule type" value="Genomic_DNA"/>
</dbReference>
<feature type="domain" description="Heterokaryon incompatibility" evidence="1">
    <location>
        <begin position="171"/>
        <end position="318"/>
    </location>
</feature>
<dbReference type="PANTHER" id="PTHR33112">
    <property type="entry name" value="DOMAIN PROTEIN, PUTATIVE-RELATED"/>
    <property type="match status" value="1"/>
</dbReference>
<dbReference type="InterPro" id="IPR010730">
    <property type="entry name" value="HET"/>
</dbReference>
<protein>
    <recommendedName>
        <fullName evidence="1">Heterokaryon incompatibility domain-containing protein</fullName>
    </recommendedName>
</protein>
<dbReference type="PANTHER" id="PTHR33112:SF12">
    <property type="entry name" value="HETEROKARYON INCOMPATIBILITY DOMAIN-CONTAINING PROTEIN"/>
    <property type="match status" value="1"/>
</dbReference>
<evidence type="ECO:0000259" key="1">
    <source>
        <dbReference type="Pfam" id="PF06985"/>
    </source>
</evidence>
<sequence length="688" mass="78413">MPKHAKLAPLCNVCRQINLANTNNRKPLEYSLGTWEQVKKRATKHPKCPFCILIQSYIDNSGLAYLYQTGPASIEWREQGGFFFETDGSNLSFLNEDTATSPHGSARIVKDTIDPALMRKWISLCEEHHGEKCRPRNDVIKTAENPNGVKILRLIDTLDQCIVEAKPGDQYLALSYVWGPVSPLIRLEQGTLDILTQKGAFKDHRDKVPVTVRDAMDLVQMIGQRYLWVDSLCLIQDNNEDMLDGVSHMDLVYQCSLCTIIASYGSDFNAGLPGVHPDSRDVYQEVFEVLPGINMTIINGVYNAMTGTHSKRAWTMQELVLSHRTLVFTEDRVFFRCRSNCWTEDTLYDCFPTAINKVLSSGGEIMFAEDNDKHPLASCIFHLFRYAPRKLTKITDTIHGFTGILQYVSRQAKSGILEGLFTSSFDISILSWDNFPRATTRPVRQEDFPSWSWAGWNGIKDGYARFCYDANSTNTWLKTKTYIIWYKRSPGTASLELVWDLSNEETHGAPDEHTIAYRPTPSDPYGRIRPSFLDGLQTQPTLDDPRREEIIKSELTKRKYHFLHFFAFTVVVEALKKPPAGSELEMAMVYSLRGQRGKQCGGVKLDNPRSMQTVKGPHELILLSSMDKYDGYFNDTIKHKRPYYWAMLIAWVGEDKVIAERRGIGFIYNDCMDVILPPGRVWKEIVLA</sequence>
<dbReference type="OrthoDB" id="2964287at2759"/>
<organism evidence="2">
    <name type="scientific">Psilocybe cubensis</name>
    <name type="common">Psychedelic mushroom</name>
    <name type="synonym">Stropharia cubensis</name>
    <dbReference type="NCBI Taxonomy" id="181762"/>
    <lineage>
        <taxon>Eukaryota</taxon>
        <taxon>Fungi</taxon>
        <taxon>Dikarya</taxon>
        <taxon>Basidiomycota</taxon>
        <taxon>Agaricomycotina</taxon>
        <taxon>Agaricomycetes</taxon>
        <taxon>Agaricomycetidae</taxon>
        <taxon>Agaricales</taxon>
        <taxon>Agaricineae</taxon>
        <taxon>Strophariaceae</taxon>
        <taxon>Psilocybe</taxon>
    </lineage>
</organism>
<dbReference type="Pfam" id="PF06985">
    <property type="entry name" value="HET"/>
    <property type="match status" value="1"/>
</dbReference>
<gene>
    <name evidence="2" type="ORF">JR316_012364</name>
</gene>
<reference evidence="2" key="1">
    <citation type="submission" date="2021-02" db="EMBL/GenBank/DDBJ databases">
        <title>Psilocybe cubensis genome.</title>
        <authorList>
            <person name="Mckernan K.J."/>
            <person name="Crawford S."/>
            <person name="Trippe A."/>
            <person name="Kane L.T."/>
            <person name="Mclaughlin S."/>
        </authorList>
    </citation>
    <scope>NUCLEOTIDE SEQUENCE [LARGE SCALE GENOMIC DNA]</scope>
    <source>
        <strain evidence="2">MGC-MH-2018</strain>
    </source>
</reference>
<name>A0A8H7XN49_PSICU</name>
<proteinExistence type="predicted"/>
<dbReference type="AlphaFoldDB" id="A0A8H7XN49"/>
<evidence type="ECO:0000313" key="2">
    <source>
        <dbReference type="EMBL" id="KAG5162976.1"/>
    </source>
</evidence>
<comment type="caution">
    <text evidence="2">The sequence shown here is derived from an EMBL/GenBank/DDBJ whole genome shotgun (WGS) entry which is preliminary data.</text>
</comment>